<proteinExistence type="predicted"/>
<name>A0A420HQX5_9PEZI</name>
<evidence type="ECO:0000313" key="1">
    <source>
        <dbReference type="EMBL" id="RKF59845.1"/>
    </source>
</evidence>
<gene>
    <name evidence="1" type="ORF">GcM3_171001</name>
</gene>
<keyword evidence="2" id="KW-1185">Reference proteome</keyword>
<reference evidence="1 2" key="1">
    <citation type="journal article" date="2018" name="BMC Genomics">
        <title>Comparative genome analyses reveal sequence features reflecting distinct modes of host-adaptation between dicot and monocot powdery mildew.</title>
        <authorList>
            <person name="Wu Y."/>
            <person name="Ma X."/>
            <person name="Pan Z."/>
            <person name="Kale S.D."/>
            <person name="Song Y."/>
            <person name="King H."/>
            <person name="Zhang Q."/>
            <person name="Presley C."/>
            <person name="Deng X."/>
            <person name="Wei C.I."/>
            <person name="Xiao S."/>
        </authorList>
    </citation>
    <scope>NUCLEOTIDE SEQUENCE [LARGE SCALE GENOMIC DNA]</scope>
    <source>
        <strain evidence="1">UMSG3</strain>
    </source>
</reference>
<organism evidence="1 2">
    <name type="scientific">Golovinomyces cichoracearum</name>
    <dbReference type="NCBI Taxonomy" id="62708"/>
    <lineage>
        <taxon>Eukaryota</taxon>
        <taxon>Fungi</taxon>
        <taxon>Dikarya</taxon>
        <taxon>Ascomycota</taxon>
        <taxon>Pezizomycotina</taxon>
        <taxon>Leotiomycetes</taxon>
        <taxon>Erysiphales</taxon>
        <taxon>Erysiphaceae</taxon>
        <taxon>Golovinomyces</taxon>
    </lineage>
</organism>
<dbReference type="Proteomes" id="UP000283383">
    <property type="component" value="Unassembled WGS sequence"/>
</dbReference>
<evidence type="ECO:0000313" key="2">
    <source>
        <dbReference type="Proteomes" id="UP000283383"/>
    </source>
</evidence>
<protein>
    <submittedName>
        <fullName evidence="1">Uncharacterized protein</fullName>
    </submittedName>
</protein>
<dbReference type="EMBL" id="MCBQ01017115">
    <property type="protein sequence ID" value="RKF59845.1"/>
    <property type="molecule type" value="Genomic_DNA"/>
</dbReference>
<dbReference type="AlphaFoldDB" id="A0A420HQX5"/>
<feature type="non-terminal residue" evidence="1">
    <location>
        <position position="70"/>
    </location>
</feature>
<sequence>MRWDFKPVLSTHVPFKRGFAKCLNANDAIEFWLDSVAVEKLSSGSKRCGKAVYPEETGSDDMTYLESCDG</sequence>
<comment type="caution">
    <text evidence="1">The sequence shown here is derived from an EMBL/GenBank/DDBJ whole genome shotgun (WGS) entry which is preliminary data.</text>
</comment>
<accession>A0A420HQX5</accession>